<feature type="domain" description="Spermatogenesis-associated protein 20-like TRX" evidence="1">
    <location>
        <begin position="2"/>
        <end position="159"/>
    </location>
</feature>
<dbReference type="InterPro" id="IPR008928">
    <property type="entry name" value="6-hairpin_glycosidase_sf"/>
</dbReference>
<dbReference type="GO" id="GO:0005975">
    <property type="term" value="P:carbohydrate metabolic process"/>
    <property type="evidence" value="ECO:0007669"/>
    <property type="project" value="InterPro"/>
</dbReference>
<dbReference type="EMBL" id="JAKOAV010000002">
    <property type="protein sequence ID" value="MDF9407031.1"/>
    <property type="molecule type" value="Genomic_DNA"/>
</dbReference>
<dbReference type="Proteomes" id="UP001154312">
    <property type="component" value="Unassembled WGS sequence"/>
</dbReference>
<evidence type="ECO:0000259" key="1">
    <source>
        <dbReference type="Pfam" id="PF03190"/>
    </source>
</evidence>
<dbReference type="PANTHER" id="PTHR42899">
    <property type="entry name" value="SPERMATOGENESIS-ASSOCIATED PROTEIN 20"/>
    <property type="match status" value="1"/>
</dbReference>
<accession>A0A9X4JUV8</accession>
<dbReference type="PIRSF" id="PIRSF006402">
    <property type="entry name" value="UCP006402_thioredoxin"/>
    <property type="match status" value="1"/>
</dbReference>
<sequence length="684" mass="77340">MSKEKSPYLLQHAHNPVDWYPWSNEAFEKAKREDKPVFLSIGYSTCHWCHVMERECFEDGEVAQVLNSGYVAIKVDREERPDIDHTYMSVCQAMTGQGGWPLTALMTPEKKPFFAGTYFPKKARQGMPGLMDILTRVRDKWKQERDKFVSAGDQVARAIQYQTGMPSGDNPGKENLEDMLKKAFVQYKSQFDKQYGGFGTAPRFPTPHALSFLLRYWKRNGEKEALAMAEKTLESMFRGGIYDHIGYGFSRYSTDKKWLVPHFEKMLYDNALLAMAYTEAYQATGRELYARVAKEIFTYVLRDMHSPEGGFFSAEDADSEGEEGKFYVWSPSEIKEVLGEKDGEIFCRLYDITSHGNFEGRSIPNLIAQTPENAAGEFNMQAREFTDLTDRLRQKIFAAREKRVHPYKDDKILTAWNGLMIAALAKGAAVFGESVYSQAAERAVNFIYRKLKREDGRLLARYRDGEPAIPAFLDDYAFLAWGLLELYGATFEADYLGKSLALTKQMINLFQDKQNEGFYFNGADAEELITRPKEIYDGALPSGNSVALVNLLRLALLTGDNNLTELAEKQINAFANIVKEHPRGYAHFLIGAHFFLGPARGVVIAGEAGDPGVKRMLQAVRRQFLPDTVIIFHPAGDADQGIETLAPYTKEQRSIDGMATAYVCQNYTCQSPVTDFDKLSGMLI</sequence>
<dbReference type="Pfam" id="PF03190">
    <property type="entry name" value="Thioredox_DsbH"/>
    <property type="match status" value="1"/>
</dbReference>
<dbReference type="CDD" id="cd02955">
    <property type="entry name" value="SSP411"/>
    <property type="match status" value="1"/>
</dbReference>
<dbReference type="SUPFAM" id="SSF48208">
    <property type="entry name" value="Six-hairpin glycosidases"/>
    <property type="match status" value="1"/>
</dbReference>
<keyword evidence="3" id="KW-1185">Reference proteome</keyword>
<reference evidence="2" key="1">
    <citation type="submission" date="2022-02" db="EMBL/GenBank/DDBJ databases">
        <authorList>
            <person name="Leng L."/>
        </authorList>
    </citation>
    <scope>NUCLEOTIDE SEQUENCE</scope>
    <source>
        <strain evidence="2">JI</strain>
    </source>
</reference>
<name>A0A9X4JUV8_9FIRM</name>
<dbReference type="PANTHER" id="PTHR42899:SF1">
    <property type="entry name" value="SPERMATOGENESIS-ASSOCIATED PROTEIN 20"/>
    <property type="match status" value="1"/>
</dbReference>
<dbReference type="InterPro" id="IPR036249">
    <property type="entry name" value="Thioredoxin-like_sf"/>
</dbReference>
<protein>
    <submittedName>
        <fullName evidence="2">Thioredoxin domain-containing protein</fullName>
    </submittedName>
</protein>
<dbReference type="InterPro" id="IPR004879">
    <property type="entry name" value="Ssp411-like_TRX"/>
</dbReference>
<dbReference type="Gene3D" id="3.40.30.10">
    <property type="entry name" value="Glutaredoxin"/>
    <property type="match status" value="1"/>
</dbReference>
<dbReference type="InterPro" id="IPR012341">
    <property type="entry name" value="6hp_glycosidase-like_sf"/>
</dbReference>
<dbReference type="AlphaFoldDB" id="A0A9X4JUV8"/>
<dbReference type="InterPro" id="IPR024705">
    <property type="entry name" value="Ssp411"/>
</dbReference>
<gene>
    <name evidence="2" type="ORF">L7E55_01435</name>
</gene>
<organism evidence="2 3">
    <name type="scientific">Pelotomaculum isophthalicicum JI</name>
    <dbReference type="NCBI Taxonomy" id="947010"/>
    <lineage>
        <taxon>Bacteria</taxon>
        <taxon>Bacillati</taxon>
        <taxon>Bacillota</taxon>
        <taxon>Clostridia</taxon>
        <taxon>Eubacteriales</taxon>
        <taxon>Desulfotomaculaceae</taxon>
        <taxon>Pelotomaculum</taxon>
    </lineage>
</organism>
<dbReference type="SUPFAM" id="SSF52833">
    <property type="entry name" value="Thioredoxin-like"/>
    <property type="match status" value="1"/>
</dbReference>
<comment type="caution">
    <text evidence="2">The sequence shown here is derived from an EMBL/GenBank/DDBJ whole genome shotgun (WGS) entry which is preliminary data.</text>
</comment>
<proteinExistence type="predicted"/>
<evidence type="ECO:0000313" key="2">
    <source>
        <dbReference type="EMBL" id="MDF9407031.1"/>
    </source>
</evidence>
<dbReference type="Gene3D" id="1.50.10.10">
    <property type="match status" value="2"/>
</dbReference>
<evidence type="ECO:0000313" key="3">
    <source>
        <dbReference type="Proteomes" id="UP001154312"/>
    </source>
</evidence>